<dbReference type="InterPro" id="IPR004839">
    <property type="entry name" value="Aminotransferase_I/II_large"/>
</dbReference>
<evidence type="ECO:0000256" key="3">
    <source>
        <dbReference type="ARBA" id="ARBA00022679"/>
    </source>
</evidence>
<feature type="region of interest" description="Disordered" evidence="5">
    <location>
        <begin position="446"/>
        <end position="468"/>
    </location>
</feature>
<dbReference type="GO" id="GO:0009102">
    <property type="term" value="P:biotin biosynthetic process"/>
    <property type="evidence" value="ECO:0007669"/>
    <property type="project" value="TreeGrafter"/>
</dbReference>
<comment type="similarity">
    <text evidence="2">Belongs to the class-II pyridoxal-phosphate-dependent aminotransferase family. BioF subfamily.</text>
</comment>
<evidence type="ECO:0000259" key="6">
    <source>
        <dbReference type="Pfam" id="PF00155"/>
    </source>
</evidence>
<evidence type="ECO:0000313" key="8">
    <source>
        <dbReference type="Proteomes" id="UP001176059"/>
    </source>
</evidence>
<evidence type="ECO:0000313" key="7">
    <source>
        <dbReference type="EMBL" id="KAJ3732915.1"/>
    </source>
</evidence>
<dbReference type="InterPro" id="IPR015421">
    <property type="entry name" value="PyrdxlP-dep_Trfase_major"/>
</dbReference>
<feature type="compositionally biased region" description="Basic and acidic residues" evidence="5">
    <location>
        <begin position="28"/>
        <end position="42"/>
    </location>
</feature>
<dbReference type="InterPro" id="IPR050087">
    <property type="entry name" value="AON_synthase_class-II"/>
</dbReference>
<keyword evidence="4" id="KW-0663">Pyridoxal phosphate</keyword>
<evidence type="ECO:0000256" key="2">
    <source>
        <dbReference type="ARBA" id="ARBA00010008"/>
    </source>
</evidence>
<comment type="cofactor">
    <cofactor evidence="1">
        <name>pyridoxal 5'-phosphate</name>
        <dbReference type="ChEBI" id="CHEBI:597326"/>
    </cofactor>
</comment>
<reference evidence="7" key="1">
    <citation type="submission" date="2022-08" db="EMBL/GenBank/DDBJ databases">
        <authorList>
            <consortium name="DOE Joint Genome Institute"/>
            <person name="Min B."/>
            <person name="Sierra-Patev S."/>
            <person name="Naranjo-Ortiz M."/>
            <person name="Looney B."/>
            <person name="Konkel Z."/>
            <person name="Slot J.C."/>
            <person name="Sakamoto Y."/>
            <person name="Steenwyk J.L."/>
            <person name="Rokas A."/>
            <person name="Carro J."/>
            <person name="Camarero S."/>
            <person name="Ferreira P."/>
            <person name="Molpeceres G."/>
            <person name="Ruiz-duenas F.J."/>
            <person name="Serrano A."/>
            <person name="Henrissat B."/>
            <person name="Drula E."/>
            <person name="Hughes K.W."/>
            <person name="Mata J.L."/>
            <person name="Ishikawa N.K."/>
            <person name="Vargas-Isla R."/>
            <person name="Ushijima S."/>
            <person name="Smith C.A."/>
            <person name="Ahrendt S."/>
            <person name="Andreopoulos W."/>
            <person name="He G."/>
            <person name="LaButti K."/>
            <person name="Lipzen A."/>
            <person name="Ng V."/>
            <person name="Riley R."/>
            <person name="Sandor L."/>
            <person name="Barry K."/>
            <person name="Martinez A.T."/>
            <person name="Xiao Y."/>
            <person name="Gibbons J.G."/>
            <person name="Terashima K."/>
            <person name="Hibbett D.S."/>
            <person name="Grigoriev I.V."/>
        </authorList>
    </citation>
    <scope>NUCLEOTIDE SEQUENCE</scope>
    <source>
        <strain evidence="7">ET3784</strain>
    </source>
</reference>
<proteinExistence type="inferred from homology"/>
<dbReference type="Proteomes" id="UP001176059">
    <property type="component" value="Unassembled WGS sequence"/>
</dbReference>
<name>A0AA38N0F4_9AGAR</name>
<evidence type="ECO:0000256" key="4">
    <source>
        <dbReference type="ARBA" id="ARBA00022898"/>
    </source>
</evidence>
<dbReference type="PANTHER" id="PTHR13693">
    <property type="entry name" value="CLASS II AMINOTRANSFERASE/8-AMINO-7-OXONONANOATE SYNTHASE"/>
    <property type="match status" value="1"/>
</dbReference>
<dbReference type="SUPFAM" id="SSF53383">
    <property type="entry name" value="PLP-dependent transferases"/>
    <property type="match status" value="1"/>
</dbReference>
<organism evidence="7 8">
    <name type="scientific">Lentinula guzmanii</name>
    <dbReference type="NCBI Taxonomy" id="2804957"/>
    <lineage>
        <taxon>Eukaryota</taxon>
        <taxon>Fungi</taxon>
        <taxon>Dikarya</taxon>
        <taxon>Basidiomycota</taxon>
        <taxon>Agaricomycotina</taxon>
        <taxon>Agaricomycetes</taxon>
        <taxon>Agaricomycetidae</taxon>
        <taxon>Agaricales</taxon>
        <taxon>Marasmiineae</taxon>
        <taxon>Omphalotaceae</taxon>
        <taxon>Lentinula</taxon>
    </lineage>
</organism>
<dbReference type="AlphaFoldDB" id="A0AA38N0F4"/>
<dbReference type="GO" id="GO:0030170">
    <property type="term" value="F:pyridoxal phosphate binding"/>
    <property type="evidence" value="ECO:0007669"/>
    <property type="project" value="InterPro"/>
</dbReference>
<feature type="compositionally biased region" description="Polar residues" evidence="5">
    <location>
        <begin position="43"/>
        <end position="52"/>
    </location>
</feature>
<keyword evidence="3 7" id="KW-0808">Transferase</keyword>
<dbReference type="InterPro" id="IPR015424">
    <property type="entry name" value="PyrdxlP-dep_Trfase"/>
</dbReference>
<dbReference type="InterPro" id="IPR015422">
    <property type="entry name" value="PyrdxlP-dep_Trfase_small"/>
</dbReference>
<evidence type="ECO:0000256" key="1">
    <source>
        <dbReference type="ARBA" id="ARBA00001933"/>
    </source>
</evidence>
<evidence type="ECO:0000256" key="5">
    <source>
        <dbReference type="SAM" id="MobiDB-lite"/>
    </source>
</evidence>
<dbReference type="EMBL" id="JANVFO010000020">
    <property type="protein sequence ID" value="KAJ3732915.1"/>
    <property type="molecule type" value="Genomic_DNA"/>
</dbReference>
<sequence length="568" mass="62371">MRTGGVSRTFNPVLRFQKARGYAMPVMKKTENKSQTSLHHESTSTPSSRETYQLGSLGTTLRAALASREARSIKRRLPEPSVLGKQSLIDFTSNDYLSLSTSPLLRTRFLQKITAKDRGQILGSAGSRLLVNPDAHHRLERRLENILSRPSRNELDTPQVGILFNSGFDANMSFFTCIPQPGDVIILDEYIHASVWDGVRASRLAQDCVKTFEHNSIESIRTVLDRLLNVIPSDTSSASIAERLHSGSSSLFIAVESLYSMDGTLAPLREINKLLSQLFPRKNAYLIVDEAHATGIYGPPSRPGCGRVSQLGLDGGLGSPVGVTMREMDDGEECRVLARLHTFGKALAGSGAILLTTPLLTSYLINYARPLIYTTALAHPNVVLVDSAFDLMVEGETEQLSTHLLALSAYLANLLQTELDKARISPEIVCLPPHLLSPTLSRSLESSSLSSNDHHDLSSPLLSSSSSPLHPPTPIMPLLTPHPRPLSAYLLALDMNARPITWPTVPRGKERVRVCLHSGNTKKDVEALVSGVVEWARGWTEQMKEKKEMKEMNVVVVDSLPLQTQSKL</sequence>
<accession>A0AA38N0F4</accession>
<feature type="domain" description="Aminotransferase class I/classII large" evidence="6">
    <location>
        <begin position="88"/>
        <end position="530"/>
    </location>
</feature>
<comment type="caution">
    <text evidence="7">The sequence shown here is derived from an EMBL/GenBank/DDBJ whole genome shotgun (WGS) entry which is preliminary data.</text>
</comment>
<reference evidence="7" key="2">
    <citation type="journal article" date="2023" name="Proc. Natl. Acad. Sci. U.S.A.">
        <title>A global phylogenomic analysis of the shiitake genus Lentinula.</title>
        <authorList>
            <person name="Sierra-Patev S."/>
            <person name="Min B."/>
            <person name="Naranjo-Ortiz M."/>
            <person name="Looney B."/>
            <person name="Konkel Z."/>
            <person name="Slot J.C."/>
            <person name="Sakamoto Y."/>
            <person name="Steenwyk J.L."/>
            <person name="Rokas A."/>
            <person name="Carro J."/>
            <person name="Camarero S."/>
            <person name="Ferreira P."/>
            <person name="Molpeceres G."/>
            <person name="Ruiz-Duenas F.J."/>
            <person name="Serrano A."/>
            <person name="Henrissat B."/>
            <person name="Drula E."/>
            <person name="Hughes K.W."/>
            <person name="Mata J.L."/>
            <person name="Ishikawa N.K."/>
            <person name="Vargas-Isla R."/>
            <person name="Ushijima S."/>
            <person name="Smith C.A."/>
            <person name="Donoghue J."/>
            <person name="Ahrendt S."/>
            <person name="Andreopoulos W."/>
            <person name="He G."/>
            <person name="LaButti K."/>
            <person name="Lipzen A."/>
            <person name="Ng V."/>
            <person name="Riley R."/>
            <person name="Sandor L."/>
            <person name="Barry K."/>
            <person name="Martinez A.T."/>
            <person name="Xiao Y."/>
            <person name="Gibbons J.G."/>
            <person name="Terashima K."/>
            <person name="Grigoriev I.V."/>
            <person name="Hibbett D."/>
        </authorList>
    </citation>
    <scope>NUCLEOTIDE SEQUENCE</scope>
    <source>
        <strain evidence="7">ET3784</strain>
    </source>
</reference>
<dbReference type="PANTHER" id="PTHR13693:SF77">
    <property type="entry name" value="8-AMINO-7-OXONONANOATE SYNTHASE"/>
    <property type="match status" value="1"/>
</dbReference>
<dbReference type="Pfam" id="PF00155">
    <property type="entry name" value="Aminotran_1_2"/>
    <property type="match status" value="1"/>
</dbReference>
<feature type="compositionally biased region" description="Low complexity" evidence="5">
    <location>
        <begin position="458"/>
        <end position="468"/>
    </location>
</feature>
<protein>
    <submittedName>
        <fullName evidence="7">Pyridoxal phosphate-dependent transferase</fullName>
    </submittedName>
</protein>
<dbReference type="GO" id="GO:0016740">
    <property type="term" value="F:transferase activity"/>
    <property type="evidence" value="ECO:0007669"/>
    <property type="project" value="UniProtKB-KW"/>
</dbReference>
<dbReference type="Gene3D" id="3.90.1150.10">
    <property type="entry name" value="Aspartate Aminotransferase, domain 1"/>
    <property type="match status" value="2"/>
</dbReference>
<dbReference type="Gene3D" id="3.40.640.10">
    <property type="entry name" value="Type I PLP-dependent aspartate aminotransferase-like (Major domain)"/>
    <property type="match status" value="1"/>
</dbReference>
<feature type="region of interest" description="Disordered" evidence="5">
    <location>
        <begin position="25"/>
        <end position="52"/>
    </location>
</feature>
<gene>
    <name evidence="7" type="ORF">DFJ43DRAFT_1070239</name>
</gene>
<keyword evidence="8" id="KW-1185">Reference proteome</keyword>